<name>A0A6C0KWG8_9ZZZZ</name>
<organism evidence="1">
    <name type="scientific">viral metagenome</name>
    <dbReference type="NCBI Taxonomy" id="1070528"/>
    <lineage>
        <taxon>unclassified sequences</taxon>
        <taxon>metagenomes</taxon>
        <taxon>organismal metagenomes</taxon>
    </lineage>
</organism>
<proteinExistence type="predicted"/>
<sequence>MSFAVSSLQNAHARVLEPLFDQLSVIETLPLSKKVKPNMIDKCRTMIWNVIKKVESMIVCGETYIAASQFHFIPPLIDDLNILAQKYTENLDHFKNIHTITIDDLIIAIILYSCI</sequence>
<evidence type="ECO:0000313" key="1">
    <source>
        <dbReference type="EMBL" id="QHU20678.1"/>
    </source>
</evidence>
<dbReference type="AlphaFoldDB" id="A0A6C0KWG8"/>
<accession>A0A6C0KWG8</accession>
<reference evidence="1" key="1">
    <citation type="journal article" date="2020" name="Nature">
        <title>Giant virus diversity and host interactions through global metagenomics.</title>
        <authorList>
            <person name="Schulz F."/>
            <person name="Roux S."/>
            <person name="Paez-Espino D."/>
            <person name="Jungbluth S."/>
            <person name="Walsh D.A."/>
            <person name="Denef V.J."/>
            <person name="McMahon K.D."/>
            <person name="Konstantinidis K.T."/>
            <person name="Eloe-Fadrosh E.A."/>
            <person name="Kyrpides N.C."/>
            <person name="Woyke T."/>
        </authorList>
    </citation>
    <scope>NUCLEOTIDE SEQUENCE</scope>
    <source>
        <strain evidence="1">GVMAG-S-3300013093-109</strain>
    </source>
</reference>
<protein>
    <submittedName>
        <fullName evidence="1">Uncharacterized protein</fullName>
    </submittedName>
</protein>
<dbReference type="EMBL" id="MN740970">
    <property type="protein sequence ID" value="QHU20678.1"/>
    <property type="molecule type" value="Genomic_DNA"/>
</dbReference>